<evidence type="ECO:0000256" key="3">
    <source>
        <dbReference type="SAM" id="Phobius"/>
    </source>
</evidence>
<keyword evidence="3" id="KW-1133">Transmembrane helix</keyword>
<dbReference type="InterPro" id="IPR002123">
    <property type="entry name" value="Plipid/glycerol_acylTrfase"/>
</dbReference>
<evidence type="ECO:0000256" key="1">
    <source>
        <dbReference type="ARBA" id="ARBA00022679"/>
    </source>
</evidence>
<name>A0A9W7XNF7_9FUNG</name>
<comment type="caution">
    <text evidence="5">The sequence shown here is derived from an EMBL/GenBank/DDBJ whole genome shotgun (WGS) entry which is preliminary data.</text>
</comment>
<accession>A0A9W7XNF7</accession>
<proteinExistence type="predicted"/>
<sequence length="266" mass="30035">MGIDFVYRLVCWLAFYIQLALFLQCVLLASAVGIVVSPLLRLVRRQSAVNWVGAQAMRVLTEHVLGITVEIEGAENLARANDRACVIVANHQSMLDIVWLAWVFPRRAVIVANMFIRRLPVLGWFMRLGGNLFVKQGDKQSISMLFESSLHYLEHERTSIVMFPEGQRNPSESGTLLDFKKGAFFLAYCTRAPIIPVAVQCTHPLFSWPLLRFRRNCVVRVRVLLPVSTDTLTEEDIPTLIADTRRDIRKACNRLSVAARPSPAST</sequence>
<dbReference type="GO" id="GO:0006654">
    <property type="term" value="P:phosphatidic acid biosynthetic process"/>
    <property type="evidence" value="ECO:0007669"/>
    <property type="project" value="TreeGrafter"/>
</dbReference>
<dbReference type="PANTHER" id="PTHR10434:SF11">
    <property type="entry name" value="1-ACYL-SN-GLYCEROL-3-PHOSPHATE ACYLTRANSFERASE"/>
    <property type="match status" value="1"/>
</dbReference>
<gene>
    <name evidence="5" type="primary">SLC1_1</name>
    <name evidence="5" type="ORF">LPJ64_001498</name>
</gene>
<reference evidence="5" key="1">
    <citation type="submission" date="2022-07" db="EMBL/GenBank/DDBJ databases">
        <title>Phylogenomic reconstructions and comparative analyses of Kickxellomycotina fungi.</title>
        <authorList>
            <person name="Reynolds N.K."/>
            <person name="Stajich J.E."/>
            <person name="Barry K."/>
            <person name="Grigoriev I.V."/>
            <person name="Crous P."/>
            <person name="Smith M.E."/>
        </authorList>
    </citation>
    <scope>NUCLEOTIDE SEQUENCE</scope>
    <source>
        <strain evidence="5">NBRC 105413</strain>
    </source>
</reference>
<protein>
    <submittedName>
        <fullName evidence="5">1-acylglycerol-3-phosphate O-acyltransferase</fullName>
        <ecNumber evidence="5">2.3.1.51</ecNumber>
    </submittedName>
</protein>
<keyword evidence="6" id="KW-1185">Reference proteome</keyword>
<dbReference type="AlphaFoldDB" id="A0A9W7XNF7"/>
<evidence type="ECO:0000259" key="4">
    <source>
        <dbReference type="SMART" id="SM00563"/>
    </source>
</evidence>
<keyword evidence="3" id="KW-0472">Membrane</keyword>
<evidence type="ECO:0000256" key="2">
    <source>
        <dbReference type="ARBA" id="ARBA00023315"/>
    </source>
</evidence>
<dbReference type="EC" id="2.3.1.51" evidence="5"/>
<dbReference type="Proteomes" id="UP001145021">
    <property type="component" value="Unassembled WGS sequence"/>
</dbReference>
<dbReference type="Pfam" id="PF01553">
    <property type="entry name" value="Acyltransferase"/>
    <property type="match status" value="1"/>
</dbReference>
<evidence type="ECO:0000313" key="5">
    <source>
        <dbReference type="EMBL" id="KAJ1647103.1"/>
    </source>
</evidence>
<organism evidence="5 6">
    <name type="scientific">Coemansia asiatica</name>
    <dbReference type="NCBI Taxonomy" id="1052880"/>
    <lineage>
        <taxon>Eukaryota</taxon>
        <taxon>Fungi</taxon>
        <taxon>Fungi incertae sedis</taxon>
        <taxon>Zoopagomycota</taxon>
        <taxon>Kickxellomycotina</taxon>
        <taxon>Kickxellomycetes</taxon>
        <taxon>Kickxellales</taxon>
        <taxon>Kickxellaceae</taxon>
        <taxon>Coemansia</taxon>
    </lineage>
</organism>
<feature type="domain" description="Phospholipid/glycerol acyltransferase" evidence="4">
    <location>
        <begin position="85"/>
        <end position="202"/>
    </location>
</feature>
<feature type="transmembrane region" description="Helical" evidence="3">
    <location>
        <begin position="12"/>
        <end position="36"/>
    </location>
</feature>
<keyword evidence="1 5" id="KW-0808">Transferase</keyword>
<keyword evidence="3" id="KW-0812">Transmembrane</keyword>
<evidence type="ECO:0000313" key="6">
    <source>
        <dbReference type="Proteomes" id="UP001145021"/>
    </source>
</evidence>
<dbReference type="GO" id="GO:0003841">
    <property type="term" value="F:1-acylglycerol-3-phosphate O-acyltransferase activity"/>
    <property type="evidence" value="ECO:0007669"/>
    <property type="project" value="UniProtKB-EC"/>
</dbReference>
<dbReference type="PANTHER" id="PTHR10434">
    <property type="entry name" value="1-ACYL-SN-GLYCEROL-3-PHOSPHATE ACYLTRANSFERASE"/>
    <property type="match status" value="1"/>
</dbReference>
<dbReference type="GO" id="GO:0005783">
    <property type="term" value="C:endoplasmic reticulum"/>
    <property type="evidence" value="ECO:0007669"/>
    <property type="project" value="TreeGrafter"/>
</dbReference>
<dbReference type="SMART" id="SM00563">
    <property type="entry name" value="PlsC"/>
    <property type="match status" value="1"/>
</dbReference>
<dbReference type="SUPFAM" id="SSF69593">
    <property type="entry name" value="Glycerol-3-phosphate (1)-acyltransferase"/>
    <property type="match status" value="1"/>
</dbReference>
<keyword evidence="2 5" id="KW-0012">Acyltransferase</keyword>
<dbReference type="CDD" id="cd07989">
    <property type="entry name" value="LPLAT_AGPAT-like"/>
    <property type="match status" value="1"/>
</dbReference>
<dbReference type="EMBL" id="JANBOH010000039">
    <property type="protein sequence ID" value="KAJ1647103.1"/>
    <property type="molecule type" value="Genomic_DNA"/>
</dbReference>